<dbReference type="Proteomes" id="UP000664534">
    <property type="component" value="Unassembled WGS sequence"/>
</dbReference>
<protein>
    <submittedName>
        <fullName evidence="7">MtDNA inheritance, partitioning of the mitochondrial organelle</fullName>
    </submittedName>
</protein>
<dbReference type="InterPro" id="IPR049942">
    <property type="entry name" value="DML1/Misato"/>
</dbReference>
<dbReference type="InterPro" id="IPR036525">
    <property type="entry name" value="Tubulin/FtsZ_GTPase_sf"/>
</dbReference>
<dbReference type="AlphaFoldDB" id="A0A8H3FPY2"/>
<comment type="caution">
    <text evidence="7">The sequence shown here is derived from an EMBL/GenBank/DDBJ whole genome shotgun (WGS) entry which is preliminary data.</text>
</comment>
<dbReference type="EMBL" id="CAJPDT010000050">
    <property type="protein sequence ID" value="CAF9928653.1"/>
    <property type="molecule type" value="Genomic_DNA"/>
</dbReference>
<gene>
    <name evidence="7" type="primary">DML1</name>
    <name evidence="7" type="ORF">IMSHALPRED_007717</name>
</gene>
<feature type="domain" description="DML1/Misato tubulin" evidence="6">
    <location>
        <begin position="126"/>
        <end position="310"/>
    </location>
</feature>
<accession>A0A8H3FPY2</accession>
<dbReference type="PANTHER" id="PTHR13391:SF0">
    <property type="entry name" value="PROTEIN MISATO HOMOLOG 1"/>
    <property type="match status" value="1"/>
</dbReference>
<dbReference type="GO" id="GO:0005739">
    <property type="term" value="C:mitochondrion"/>
    <property type="evidence" value="ECO:0007669"/>
    <property type="project" value="UniProtKB-SubCell"/>
</dbReference>
<feature type="domain" description="Misato Segment II tubulin-like" evidence="5">
    <location>
        <begin position="2"/>
        <end position="119"/>
    </location>
</feature>
<dbReference type="Gene3D" id="3.40.50.1440">
    <property type="entry name" value="Tubulin/FtsZ, GTPase domain"/>
    <property type="match status" value="1"/>
</dbReference>
<dbReference type="InterPro" id="IPR019605">
    <property type="entry name" value="Misato_II_tubulin-like"/>
</dbReference>
<dbReference type="OrthoDB" id="271881at2759"/>
<name>A0A8H3FPY2_9LECA</name>
<proteinExistence type="inferred from homology"/>
<evidence type="ECO:0000313" key="8">
    <source>
        <dbReference type="Proteomes" id="UP000664534"/>
    </source>
</evidence>
<keyword evidence="8" id="KW-1185">Reference proteome</keyword>
<reference evidence="7" key="1">
    <citation type="submission" date="2021-03" db="EMBL/GenBank/DDBJ databases">
        <authorList>
            <person name="Tagirdzhanova G."/>
        </authorList>
    </citation>
    <scope>NUCLEOTIDE SEQUENCE</scope>
</reference>
<keyword evidence="4" id="KW-0496">Mitochondrion</keyword>
<sequence>MHEILTIQLGQRANHVATHFWNTQESYFTYDSTQAPSPVDHDVHFRPGIGARGEETYTPRTLIYDLKGGFGGLRKWGGLYDQQISGDGAPESGKGVWDGNVVLQQDPKIKQSDFQRGLDEGVSDAHKLSTKTVRYWSDFNRVFYHPRSIVQINDYELGSTLMPFEKWESGEDLFASMDRDVDLLDRDVRVWAEECDQLQGIQVFTGGDDAWSAFAAEYVESLRDEFGKMGIWIWGIEEEQGKGQKGTQSLRTVNAARMINEMSTHASMYIPLSIPPTRLPQYIHLDRNSQWHTSALLSIALESITLPTRLRYDAQRRGFVDLETALNVNGNQRIAQLQCGMLDSEIAPLAIAPTHGSTDDRAPSRNNSTLVEEDGLELAEPSLDMNLSYCNARSTPSLAGQHDVSDHVFGAVEITRTKSAATRDEQTDEDEVTYARKRRRFAGLPVIERYQSSLEYSLLDSFPPIFSLSPGLSQCAVHASLSTASGISKRVKALQKMVSSMANLDERETLSNGLGEISEAYEDGWRSGSDEDDD</sequence>
<organism evidence="7 8">
    <name type="scientific">Imshaugia aleurites</name>
    <dbReference type="NCBI Taxonomy" id="172621"/>
    <lineage>
        <taxon>Eukaryota</taxon>
        <taxon>Fungi</taxon>
        <taxon>Dikarya</taxon>
        <taxon>Ascomycota</taxon>
        <taxon>Pezizomycotina</taxon>
        <taxon>Lecanoromycetes</taxon>
        <taxon>OSLEUM clade</taxon>
        <taxon>Lecanoromycetidae</taxon>
        <taxon>Lecanorales</taxon>
        <taxon>Lecanorineae</taxon>
        <taxon>Parmeliaceae</taxon>
        <taxon>Imshaugia</taxon>
    </lineage>
</organism>
<dbReference type="PANTHER" id="PTHR13391">
    <property type="entry name" value="MITOCHONDRIAL DISTRIBUTION REGULATOR MISATO"/>
    <property type="match status" value="1"/>
</dbReference>
<dbReference type="Pfam" id="PF14881">
    <property type="entry name" value="Tubulin_3"/>
    <property type="match status" value="1"/>
</dbReference>
<evidence type="ECO:0000256" key="2">
    <source>
        <dbReference type="ARBA" id="ARBA00004173"/>
    </source>
</evidence>
<evidence type="ECO:0000259" key="6">
    <source>
        <dbReference type="Pfam" id="PF14881"/>
    </source>
</evidence>
<dbReference type="InterPro" id="IPR029209">
    <property type="entry name" value="DML1/Misato_tubulin"/>
</dbReference>
<dbReference type="GO" id="GO:0007005">
    <property type="term" value="P:mitochondrion organization"/>
    <property type="evidence" value="ECO:0007669"/>
    <property type="project" value="InterPro"/>
</dbReference>
<evidence type="ECO:0000256" key="1">
    <source>
        <dbReference type="ARBA" id="ARBA00003757"/>
    </source>
</evidence>
<evidence type="ECO:0000259" key="5">
    <source>
        <dbReference type="Pfam" id="PF10644"/>
    </source>
</evidence>
<dbReference type="Pfam" id="PF10644">
    <property type="entry name" value="Misat_Tub_SegII"/>
    <property type="match status" value="1"/>
</dbReference>
<dbReference type="SUPFAM" id="SSF52490">
    <property type="entry name" value="Tubulin nucleotide-binding domain-like"/>
    <property type="match status" value="1"/>
</dbReference>
<evidence type="ECO:0000313" key="7">
    <source>
        <dbReference type="EMBL" id="CAF9928653.1"/>
    </source>
</evidence>
<comment type="function">
    <text evidence="1">Involved in the partitioning of the mitochondrial organelle and mitochondrial DNA (mtDNA) inheritance.</text>
</comment>
<evidence type="ECO:0000256" key="4">
    <source>
        <dbReference type="ARBA" id="ARBA00023128"/>
    </source>
</evidence>
<evidence type="ECO:0000256" key="3">
    <source>
        <dbReference type="ARBA" id="ARBA00008507"/>
    </source>
</evidence>
<comment type="subcellular location">
    <subcellularLocation>
        <location evidence="2">Mitochondrion</location>
    </subcellularLocation>
</comment>
<comment type="similarity">
    <text evidence="3">Belongs to the misato family.</text>
</comment>